<sequence>MEIFIGIAGLIIAWLTYQKTFNSKPDEERNNLLAVFKVTQKLHLEVQSIIQKYIDDNNGADHLLYPDISFQHYLNVAKEEYGKGLSEKVYEDLRTNKHYTKSNIATFQNMIDTQHDALLKFRNQLLFLKPPMEN</sequence>
<evidence type="ECO:0000313" key="1">
    <source>
        <dbReference type="EMBL" id="CAD0002019.1"/>
    </source>
</evidence>
<organism evidence="1 2">
    <name type="scientific">Flavobacterium salmonis</name>
    <dbReference type="NCBI Taxonomy" id="2654844"/>
    <lineage>
        <taxon>Bacteria</taxon>
        <taxon>Pseudomonadati</taxon>
        <taxon>Bacteroidota</taxon>
        <taxon>Flavobacteriia</taxon>
        <taxon>Flavobacteriales</taxon>
        <taxon>Flavobacteriaceae</taxon>
        <taxon>Flavobacterium</taxon>
    </lineage>
</organism>
<gene>
    <name evidence="1" type="ORF">FLAT13_00873</name>
</gene>
<dbReference type="Proteomes" id="UP000530060">
    <property type="component" value="Unassembled WGS sequence"/>
</dbReference>
<proteinExistence type="predicted"/>
<accession>A0A6V6YRW1</accession>
<comment type="caution">
    <text evidence="1">The sequence shown here is derived from an EMBL/GenBank/DDBJ whole genome shotgun (WGS) entry which is preliminary data.</text>
</comment>
<keyword evidence="2" id="KW-1185">Reference proteome</keyword>
<dbReference type="AlphaFoldDB" id="A0A6V6YRW1"/>
<protein>
    <submittedName>
        <fullName evidence="1">Uncharacterized protein</fullName>
    </submittedName>
</protein>
<reference evidence="1 2" key="1">
    <citation type="submission" date="2020-06" db="EMBL/GenBank/DDBJ databases">
        <authorList>
            <person name="Criscuolo A."/>
        </authorList>
    </citation>
    <scope>NUCLEOTIDE SEQUENCE [LARGE SCALE GENOMIC DNA]</scope>
    <source>
        <strain evidence="2">CIP 111411</strain>
    </source>
</reference>
<dbReference type="RefSeq" id="WP_180908043.1">
    <property type="nucleotide sequence ID" value="NZ_CAIJDP010000058.1"/>
</dbReference>
<dbReference type="EMBL" id="CAIJDP010000058">
    <property type="protein sequence ID" value="CAD0002019.1"/>
    <property type="molecule type" value="Genomic_DNA"/>
</dbReference>
<evidence type="ECO:0000313" key="2">
    <source>
        <dbReference type="Proteomes" id="UP000530060"/>
    </source>
</evidence>
<name>A0A6V6YRW1_9FLAO</name>